<feature type="compositionally biased region" description="Low complexity" evidence="1">
    <location>
        <begin position="35"/>
        <end position="49"/>
    </location>
</feature>
<dbReference type="AlphaFoldDB" id="A0A8S9RWV1"/>
<evidence type="ECO:0000313" key="2">
    <source>
        <dbReference type="EMBL" id="KAF3584868.1"/>
    </source>
</evidence>
<accession>A0A8S9RWV1</accession>
<feature type="compositionally biased region" description="Polar residues" evidence="1">
    <location>
        <begin position="1"/>
        <end position="11"/>
    </location>
</feature>
<protein>
    <submittedName>
        <fullName evidence="2">Uncharacterized protein</fullName>
    </submittedName>
</protein>
<sequence>MPVLSSQPQSVRKTRSQPVRRDPIAARYRSRPDDLSSILDPISSSSRRSAPARDDQLQLATINKQSVHGSSLVGGTFNPS</sequence>
<dbReference type="EMBL" id="QGKX02000088">
    <property type="protein sequence ID" value="KAF3584868.1"/>
    <property type="molecule type" value="Genomic_DNA"/>
</dbReference>
<feature type="compositionally biased region" description="Basic and acidic residues" evidence="1">
    <location>
        <begin position="19"/>
        <end position="34"/>
    </location>
</feature>
<feature type="region of interest" description="Disordered" evidence="1">
    <location>
        <begin position="1"/>
        <end position="55"/>
    </location>
</feature>
<comment type="caution">
    <text evidence="2">The sequence shown here is derived from an EMBL/GenBank/DDBJ whole genome shotgun (WGS) entry which is preliminary data.</text>
</comment>
<reference evidence="2" key="1">
    <citation type="submission" date="2019-12" db="EMBL/GenBank/DDBJ databases">
        <title>Genome sequencing and annotation of Brassica cretica.</title>
        <authorList>
            <person name="Studholme D.J."/>
            <person name="Sarris P."/>
        </authorList>
    </citation>
    <scope>NUCLEOTIDE SEQUENCE</scope>
    <source>
        <strain evidence="2">PFS-109/04</strain>
        <tissue evidence="2">Leaf</tissue>
    </source>
</reference>
<dbReference type="Proteomes" id="UP000712600">
    <property type="component" value="Unassembled WGS sequence"/>
</dbReference>
<organism evidence="2 3">
    <name type="scientific">Brassica cretica</name>
    <name type="common">Mustard</name>
    <dbReference type="NCBI Taxonomy" id="69181"/>
    <lineage>
        <taxon>Eukaryota</taxon>
        <taxon>Viridiplantae</taxon>
        <taxon>Streptophyta</taxon>
        <taxon>Embryophyta</taxon>
        <taxon>Tracheophyta</taxon>
        <taxon>Spermatophyta</taxon>
        <taxon>Magnoliopsida</taxon>
        <taxon>eudicotyledons</taxon>
        <taxon>Gunneridae</taxon>
        <taxon>Pentapetalae</taxon>
        <taxon>rosids</taxon>
        <taxon>malvids</taxon>
        <taxon>Brassicales</taxon>
        <taxon>Brassicaceae</taxon>
        <taxon>Brassiceae</taxon>
        <taxon>Brassica</taxon>
    </lineage>
</organism>
<proteinExistence type="predicted"/>
<name>A0A8S9RWV1_BRACR</name>
<gene>
    <name evidence="2" type="ORF">F2Q69_00027672</name>
</gene>
<evidence type="ECO:0000313" key="3">
    <source>
        <dbReference type="Proteomes" id="UP000712600"/>
    </source>
</evidence>
<evidence type="ECO:0000256" key="1">
    <source>
        <dbReference type="SAM" id="MobiDB-lite"/>
    </source>
</evidence>